<keyword evidence="1" id="KW-0813">Transport</keyword>
<keyword evidence="2" id="KW-1185">Reference proteome</keyword>
<sequence length="146" mass="15933">MNVIAVSLVSLILAIACVLVHYEAFKMVASSARSAEVGGFPSRGRLLIVIFGALAAHTVEITFYGFVFWGLHSYGLLGEIVGEISGGWIDFLYFSVTNYTTLGVGDIRAEGPLRLIASSEALTGLVLLSWTASFTYLSMENFWKRR</sequence>
<comment type="caution">
    <text evidence="1">The sequence shown here is derived from an EMBL/GenBank/DDBJ whole genome shotgun (WGS) entry which is preliminary data.</text>
</comment>
<organism evidence="1 2">
    <name type="scientific">Mesorhizobium australicum</name>
    <dbReference type="NCBI Taxonomy" id="536018"/>
    <lineage>
        <taxon>Bacteria</taxon>
        <taxon>Pseudomonadati</taxon>
        <taxon>Pseudomonadota</taxon>
        <taxon>Alphaproteobacteria</taxon>
        <taxon>Hyphomicrobiales</taxon>
        <taxon>Phyllobacteriaceae</taxon>
        <taxon>Mesorhizobium</taxon>
    </lineage>
</organism>
<dbReference type="Proteomes" id="UP001480082">
    <property type="component" value="Unassembled WGS sequence"/>
</dbReference>
<name>A0ACC6T260_9HYPH</name>
<protein>
    <submittedName>
        <fullName evidence="1">Potassium channel family protein</fullName>
    </submittedName>
</protein>
<proteinExistence type="predicted"/>
<evidence type="ECO:0000313" key="2">
    <source>
        <dbReference type="Proteomes" id="UP001480082"/>
    </source>
</evidence>
<reference evidence="1 2" key="1">
    <citation type="journal article" date="2024" name="Proc. Natl. Acad. Sci. U.S.A.">
        <title>The evolutionary genomics of adaptation to stress in wild rhizobium bacteria.</title>
        <authorList>
            <person name="Kehlet-Delgado H."/>
            <person name="Montoya A.P."/>
            <person name="Jensen K.T."/>
            <person name="Wendlandt C.E."/>
            <person name="Dexheimer C."/>
            <person name="Roberts M."/>
            <person name="Torres Martinez L."/>
            <person name="Friesen M.L."/>
            <person name="Griffitts J.S."/>
            <person name="Porter S.S."/>
        </authorList>
    </citation>
    <scope>NUCLEOTIDE SEQUENCE [LARGE SCALE GENOMIC DNA]</scope>
    <source>
        <strain evidence="1 2">M0468</strain>
    </source>
</reference>
<dbReference type="EMBL" id="JAMYRI010000010">
    <property type="protein sequence ID" value="MER9286008.1"/>
    <property type="molecule type" value="Genomic_DNA"/>
</dbReference>
<keyword evidence="1" id="KW-0406">Ion transport</keyword>
<evidence type="ECO:0000313" key="1">
    <source>
        <dbReference type="EMBL" id="MER9286008.1"/>
    </source>
</evidence>
<keyword evidence="1" id="KW-0407">Ion channel</keyword>
<gene>
    <name evidence="1" type="ORF">NKI81_18915</name>
</gene>
<accession>A0ACC6T260</accession>